<evidence type="ECO:0000256" key="8">
    <source>
        <dbReference type="RuleBase" id="RU079119"/>
    </source>
</evidence>
<comment type="caution">
    <text evidence="10">The sequence shown here is derived from an EMBL/GenBank/DDBJ whole genome shotgun (WGS) entry which is preliminary data.</text>
</comment>
<dbReference type="PROSITE" id="PS50216">
    <property type="entry name" value="DHHC"/>
    <property type="match status" value="1"/>
</dbReference>
<evidence type="ECO:0000313" key="11">
    <source>
        <dbReference type="Proteomes" id="UP001370490"/>
    </source>
</evidence>
<keyword evidence="7 8" id="KW-0012">Acyltransferase</keyword>
<dbReference type="PANTHER" id="PTHR22883:SF127">
    <property type="entry name" value="ZDHHC-TYPE PALMITOYLTRANSFERASE 3-RELATED"/>
    <property type="match status" value="1"/>
</dbReference>
<evidence type="ECO:0000313" key="10">
    <source>
        <dbReference type="EMBL" id="KAK6935883.1"/>
    </source>
</evidence>
<evidence type="ECO:0000256" key="3">
    <source>
        <dbReference type="ARBA" id="ARBA00022679"/>
    </source>
</evidence>
<dbReference type="AlphaFoldDB" id="A0AAN8ZJ25"/>
<dbReference type="Proteomes" id="UP001370490">
    <property type="component" value="Unassembled WGS sequence"/>
</dbReference>
<keyword evidence="3 8" id="KW-0808">Transferase</keyword>
<feature type="domain" description="Palmitoyltransferase DHHC" evidence="9">
    <location>
        <begin position="173"/>
        <end position="219"/>
    </location>
</feature>
<dbReference type="GO" id="GO:0006612">
    <property type="term" value="P:protein targeting to membrane"/>
    <property type="evidence" value="ECO:0007669"/>
    <property type="project" value="TreeGrafter"/>
</dbReference>
<dbReference type="EMBL" id="JBAMMX010000007">
    <property type="protein sequence ID" value="KAK6935883.1"/>
    <property type="molecule type" value="Genomic_DNA"/>
</dbReference>
<comment type="subcellular location">
    <subcellularLocation>
        <location evidence="1">Endomembrane system</location>
        <topology evidence="1">Multi-pass membrane protein</topology>
    </subcellularLocation>
</comment>
<evidence type="ECO:0000256" key="6">
    <source>
        <dbReference type="ARBA" id="ARBA00023136"/>
    </source>
</evidence>
<reference evidence="10 11" key="1">
    <citation type="submission" date="2023-12" db="EMBL/GenBank/DDBJ databases">
        <title>A high-quality genome assembly for Dillenia turbinata (Dilleniales).</title>
        <authorList>
            <person name="Chanderbali A."/>
        </authorList>
    </citation>
    <scope>NUCLEOTIDE SEQUENCE [LARGE SCALE GENOMIC DNA]</scope>
    <source>
        <strain evidence="10">LSX21</strain>
        <tissue evidence="10">Leaf</tissue>
    </source>
</reference>
<feature type="transmembrane region" description="Helical" evidence="8">
    <location>
        <begin position="105"/>
        <end position="122"/>
    </location>
</feature>
<gene>
    <name evidence="10" type="ORF">RJ641_032913</name>
</gene>
<evidence type="ECO:0000256" key="2">
    <source>
        <dbReference type="ARBA" id="ARBA00008574"/>
    </source>
</evidence>
<evidence type="ECO:0000256" key="4">
    <source>
        <dbReference type="ARBA" id="ARBA00022692"/>
    </source>
</evidence>
<protein>
    <recommendedName>
        <fullName evidence="8">S-acyltransferase</fullName>
        <ecNumber evidence="8">2.3.1.225</ecNumber>
    </recommendedName>
    <alternativeName>
        <fullName evidence="8">Palmitoyltransferase</fullName>
    </alternativeName>
</protein>
<name>A0AAN8ZJ25_9MAGN</name>
<feature type="transmembrane region" description="Helical" evidence="8">
    <location>
        <begin position="234"/>
        <end position="256"/>
    </location>
</feature>
<proteinExistence type="inferred from homology"/>
<dbReference type="EC" id="2.3.1.225" evidence="8"/>
<keyword evidence="4 8" id="KW-0812">Transmembrane</keyword>
<dbReference type="InterPro" id="IPR039859">
    <property type="entry name" value="PFA4/ZDH16/20/ERF2-like"/>
</dbReference>
<dbReference type="GO" id="GO:0019706">
    <property type="term" value="F:protein-cysteine S-palmitoyltransferase activity"/>
    <property type="evidence" value="ECO:0007669"/>
    <property type="project" value="UniProtKB-EC"/>
</dbReference>
<comment type="domain">
    <text evidence="8">The DHHC domain is required for palmitoyltransferase activity.</text>
</comment>
<keyword evidence="11" id="KW-1185">Reference proteome</keyword>
<dbReference type="GO" id="GO:0005794">
    <property type="term" value="C:Golgi apparatus"/>
    <property type="evidence" value="ECO:0007669"/>
    <property type="project" value="TreeGrafter"/>
</dbReference>
<evidence type="ECO:0000256" key="7">
    <source>
        <dbReference type="ARBA" id="ARBA00023315"/>
    </source>
</evidence>
<feature type="transmembrane region" description="Helical" evidence="8">
    <location>
        <begin position="12"/>
        <end position="33"/>
    </location>
</feature>
<organism evidence="10 11">
    <name type="scientific">Dillenia turbinata</name>
    <dbReference type="NCBI Taxonomy" id="194707"/>
    <lineage>
        <taxon>Eukaryota</taxon>
        <taxon>Viridiplantae</taxon>
        <taxon>Streptophyta</taxon>
        <taxon>Embryophyta</taxon>
        <taxon>Tracheophyta</taxon>
        <taxon>Spermatophyta</taxon>
        <taxon>Magnoliopsida</taxon>
        <taxon>eudicotyledons</taxon>
        <taxon>Gunneridae</taxon>
        <taxon>Pentapetalae</taxon>
        <taxon>Dilleniales</taxon>
        <taxon>Dilleniaceae</taxon>
        <taxon>Dillenia</taxon>
    </lineage>
</organism>
<evidence type="ECO:0000256" key="5">
    <source>
        <dbReference type="ARBA" id="ARBA00022989"/>
    </source>
</evidence>
<sequence>MVLSSNWGSRFSLNFLGRVVVSSVLVLISQFSLTFVPRYLPASSVAVQLSLSVLILLAITGIGRCCKKILQIRASAPAFVLFNIFFIWAVYICIVRKAVSGLMDVVFNGEIAFLIAGFFRILRSDPGFVSLESVSLNEATDTSACGEVESGTSRSSIICDHPIEETSASARTVRYCRTCKKYVMGFDHHCPAFGNCIGRKNHFLFMVLLVGFLITEVSYGNLSRDLTVSTKLFSLLQVLWQGVFLAWHIYCICYNIRTDEWINWKKYPEFQVPAQLQSDEAYAVTNFRNPYDKGIIQNFMEFLTD</sequence>
<dbReference type="InterPro" id="IPR001594">
    <property type="entry name" value="Palmitoyltrfase_DHHC"/>
</dbReference>
<accession>A0AAN8ZJ25</accession>
<comment type="similarity">
    <text evidence="2 8">Belongs to the DHHC palmitoyltransferase family.</text>
</comment>
<dbReference type="PANTHER" id="PTHR22883">
    <property type="entry name" value="ZINC FINGER DHHC DOMAIN CONTAINING PROTEIN"/>
    <property type="match status" value="1"/>
</dbReference>
<dbReference type="Pfam" id="PF01529">
    <property type="entry name" value="DHHC"/>
    <property type="match status" value="1"/>
</dbReference>
<evidence type="ECO:0000259" key="9">
    <source>
        <dbReference type="Pfam" id="PF01529"/>
    </source>
</evidence>
<comment type="catalytic activity">
    <reaction evidence="8">
        <text>L-cysteinyl-[protein] + hexadecanoyl-CoA = S-hexadecanoyl-L-cysteinyl-[protein] + CoA</text>
        <dbReference type="Rhea" id="RHEA:36683"/>
        <dbReference type="Rhea" id="RHEA-COMP:10131"/>
        <dbReference type="Rhea" id="RHEA-COMP:11032"/>
        <dbReference type="ChEBI" id="CHEBI:29950"/>
        <dbReference type="ChEBI" id="CHEBI:57287"/>
        <dbReference type="ChEBI" id="CHEBI:57379"/>
        <dbReference type="ChEBI" id="CHEBI:74151"/>
        <dbReference type="EC" id="2.3.1.225"/>
    </reaction>
</comment>
<keyword evidence="6 8" id="KW-0472">Membrane</keyword>
<keyword evidence="5 8" id="KW-1133">Transmembrane helix</keyword>
<dbReference type="GO" id="GO:0005783">
    <property type="term" value="C:endoplasmic reticulum"/>
    <property type="evidence" value="ECO:0007669"/>
    <property type="project" value="TreeGrafter"/>
</dbReference>
<feature type="transmembrane region" description="Helical" evidence="8">
    <location>
        <begin position="203"/>
        <end position="222"/>
    </location>
</feature>
<evidence type="ECO:0000256" key="1">
    <source>
        <dbReference type="ARBA" id="ARBA00004127"/>
    </source>
</evidence>
<feature type="transmembrane region" description="Helical" evidence="8">
    <location>
        <begin position="78"/>
        <end position="99"/>
    </location>
</feature>
<feature type="transmembrane region" description="Helical" evidence="8">
    <location>
        <begin position="45"/>
        <end position="66"/>
    </location>
</feature>